<dbReference type="Proteomes" id="UP000198856">
    <property type="component" value="Unassembled WGS sequence"/>
</dbReference>
<dbReference type="GO" id="GO:0005886">
    <property type="term" value="C:plasma membrane"/>
    <property type="evidence" value="ECO:0007669"/>
    <property type="project" value="UniProtKB-SubCell"/>
</dbReference>
<feature type="compositionally biased region" description="Basic and acidic residues" evidence="6">
    <location>
        <begin position="221"/>
        <end position="230"/>
    </location>
</feature>
<protein>
    <submittedName>
        <fullName evidence="9">Methyl-accepting chemotaxis protein</fullName>
    </submittedName>
</protein>
<feature type="region of interest" description="Disordered" evidence="6">
    <location>
        <begin position="211"/>
        <end position="230"/>
    </location>
</feature>
<dbReference type="CDD" id="cd11386">
    <property type="entry name" value="MCP_signal"/>
    <property type="match status" value="1"/>
</dbReference>
<evidence type="ECO:0000313" key="10">
    <source>
        <dbReference type="Proteomes" id="UP000198856"/>
    </source>
</evidence>
<dbReference type="Pfam" id="PF00015">
    <property type="entry name" value="MCPsignal"/>
    <property type="match status" value="1"/>
</dbReference>
<evidence type="ECO:0000256" key="6">
    <source>
        <dbReference type="SAM" id="MobiDB-lite"/>
    </source>
</evidence>
<evidence type="ECO:0000256" key="2">
    <source>
        <dbReference type="ARBA" id="ARBA00022519"/>
    </source>
</evidence>
<accession>A0A1G8XEX1</accession>
<dbReference type="InterPro" id="IPR029016">
    <property type="entry name" value="GAF-like_dom_sf"/>
</dbReference>
<dbReference type="SMART" id="SM00283">
    <property type="entry name" value="MA"/>
    <property type="match status" value="1"/>
</dbReference>
<keyword evidence="2" id="KW-0472">Membrane</keyword>
<dbReference type="PROSITE" id="PS50111">
    <property type="entry name" value="CHEMOTAXIS_TRANSDUC_2"/>
    <property type="match status" value="1"/>
</dbReference>
<evidence type="ECO:0000256" key="4">
    <source>
        <dbReference type="ARBA" id="ARBA00029447"/>
    </source>
</evidence>
<name>A0A1G8XEX1_9EURY</name>
<dbReference type="PANTHER" id="PTHR32089:SF112">
    <property type="entry name" value="LYSOZYME-LIKE PROTEIN-RELATED"/>
    <property type="match status" value="1"/>
</dbReference>
<comment type="subcellular location">
    <subcellularLocation>
        <location evidence="1">Cell inner membrane</location>
        <topology evidence="1">Multi-pass membrane protein</topology>
    </subcellularLocation>
</comment>
<dbReference type="Gene3D" id="3.30.450.40">
    <property type="match status" value="1"/>
</dbReference>
<comment type="similarity">
    <text evidence="4">Belongs to the methyl-accepting chemotaxis (MCP) protein family.</text>
</comment>
<dbReference type="InterPro" id="IPR004089">
    <property type="entry name" value="MCPsignal_dom"/>
</dbReference>
<keyword evidence="2" id="KW-1003">Cell membrane</keyword>
<dbReference type="GO" id="GO:0007165">
    <property type="term" value="P:signal transduction"/>
    <property type="evidence" value="ECO:0007669"/>
    <property type="project" value="UniProtKB-KW"/>
</dbReference>
<dbReference type="InterPro" id="IPR000727">
    <property type="entry name" value="T_SNARE_dom"/>
</dbReference>
<evidence type="ECO:0000256" key="5">
    <source>
        <dbReference type="PROSITE-ProRule" id="PRU00284"/>
    </source>
</evidence>
<dbReference type="AlphaFoldDB" id="A0A1G8XEX1"/>
<dbReference type="PROSITE" id="PS50192">
    <property type="entry name" value="T_SNARE"/>
    <property type="match status" value="1"/>
</dbReference>
<dbReference type="Pfam" id="PF13185">
    <property type="entry name" value="GAF_2"/>
    <property type="match status" value="1"/>
</dbReference>
<feature type="domain" description="T-SNARE coiled-coil homology" evidence="8">
    <location>
        <begin position="513"/>
        <end position="575"/>
    </location>
</feature>
<evidence type="ECO:0000259" key="8">
    <source>
        <dbReference type="PROSITE" id="PS50192"/>
    </source>
</evidence>
<feature type="domain" description="Methyl-accepting transducer" evidence="7">
    <location>
        <begin position="326"/>
        <end position="562"/>
    </location>
</feature>
<dbReference type="InterPro" id="IPR003018">
    <property type="entry name" value="GAF"/>
</dbReference>
<organism evidence="9 10">
    <name type="scientific">Halovenus aranensis</name>
    <dbReference type="NCBI Taxonomy" id="890420"/>
    <lineage>
        <taxon>Archaea</taxon>
        <taxon>Methanobacteriati</taxon>
        <taxon>Methanobacteriota</taxon>
        <taxon>Stenosarchaea group</taxon>
        <taxon>Halobacteria</taxon>
        <taxon>Halobacteriales</taxon>
        <taxon>Haloarculaceae</taxon>
        <taxon>Halovenus</taxon>
    </lineage>
</organism>
<dbReference type="OrthoDB" id="8523at2157"/>
<dbReference type="STRING" id="890420.SAMN05216226_11139"/>
<feature type="region of interest" description="Disordered" evidence="6">
    <location>
        <begin position="609"/>
        <end position="631"/>
    </location>
</feature>
<dbReference type="EMBL" id="FNFC01000011">
    <property type="protein sequence ID" value="SDJ89118.1"/>
    <property type="molecule type" value="Genomic_DNA"/>
</dbReference>
<dbReference type="SUPFAM" id="SSF55781">
    <property type="entry name" value="GAF domain-like"/>
    <property type="match status" value="1"/>
</dbReference>
<evidence type="ECO:0000256" key="3">
    <source>
        <dbReference type="ARBA" id="ARBA00023224"/>
    </source>
</evidence>
<dbReference type="Gene3D" id="1.10.287.950">
    <property type="entry name" value="Methyl-accepting chemotaxis protein"/>
    <property type="match status" value="1"/>
</dbReference>
<evidence type="ECO:0000259" key="7">
    <source>
        <dbReference type="PROSITE" id="PS50111"/>
    </source>
</evidence>
<evidence type="ECO:0000256" key="1">
    <source>
        <dbReference type="ARBA" id="ARBA00004429"/>
    </source>
</evidence>
<reference evidence="9 10" key="1">
    <citation type="submission" date="2016-10" db="EMBL/GenBank/DDBJ databases">
        <authorList>
            <person name="de Groot N.N."/>
        </authorList>
    </citation>
    <scope>NUCLEOTIDE SEQUENCE [LARGE SCALE GENOMIC DNA]</scope>
    <source>
        <strain evidence="9 10">IBRC-M10015</strain>
    </source>
</reference>
<dbReference type="PANTHER" id="PTHR32089">
    <property type="entry name" value="METHYL-ACCEPTING CHEMOTAXIS PROTEIN MCPB"/>
    <property type="match status" value="1"/>
</dbReference>
<dbReference type="SUPFAM" id="SSF58104">
    <property type="entry name" value="Methyl-accepting chemotaxis protein (MCP) signaling domain"/>
    <property type="match status" value="1"/>
</dbReference>
<sequence length="631" mass="67243">MPSDAEARTSVHGCKAMKVLVVDADTGGAESVAGEITEQIDGAEAEAVSGFEQSREQLRTTGSLDCLVCVTRPDDGIDTLALQSVLGETHPGCASVFVGGQTDLGVTALEHGVTDFVPRDDEGRWLSVLPDRIEAATERATGFHDDTEATLEALNEVTRELIAADTTHEVAVVTNEYANDVLGFPATSVRRYNPENHALEVIQIGAQVGEETDRPPYPVDDSPHGKAFRRGEPVIDDLRGVEDDAFDREVFTQCMYVPIGEYGTISIGLTEGTLSTLDIKFAEILANNARVAFDEATQKEQLSTTLTEIDAFATQVVETSEAVHSAVTDVAEANERVVDAADDISAGADEQSALLQDATEETETLLDVVGQIAALADDVADQSQESRDLAEKGNRRAQTAVDSMEDIRAQVDTLVGEIESLRGEIEDIVEIVDVIDGIAQETNMLALNASIEAARADASGDGFAVVADEVKQLAAETKESTDEIRDVVDRVTAQSETVGSTMQQMQSDIAAGTSTVEETVETLAAIQQSVEETDTGVQQISQRVDQQASAVRDVDDIVDRVATISQETATKTDTVATIATDQAEPIDDVTDRADQLGTVARELRTLAADLSSDRDTAINSEPTQSPGPQST</sequence>
<evidence type="ECO:0000313" key="9">
    <source>
        <dbReference type="EMBL" id="SDJ89118.1"/>
    </source>
</evidence>
<dbReference type="RefSeq" id="WP_092703259.1">
    <property type="nucleotide sequence ID" value="NZ_FNFC01000011.1"/>
</dbReference>
<proteinExistence type="inferred from homology"/>
<gene>
    <name evidence="9" type="ORF">SAMN05216226_11139</name>
</gene>
<keyword evidence="10" id="KW-1185">Reference proteome</keyword>
<feature type="compositionally biased region" description="Polar residues" evidence="6">
    <location>
        <begin position="617"/>
        <end position="631"/>
    </location>
</feature>
<keyword evidence="2" id="KW-0997">Cell inner membrane</keyword>
<keyword evidence="3 5" id="KW-0807">Transducer</keyword>